<dbReference type="InParanoid" id="M1DC78"/>
<evidence type="ECO:0000313" key="1">
    <source>
        <dbReference type="EnsemblPlants" id="PGSC0003DMT400086651"/>
    </source>
</evidence>
<evidence type="ECO:0000313" key="2">
    <source>
        <dbReference type="Proteomes" id="UP000011115"/>
    </source>
</evidence>
<dbReference type="EnsemblPlants" id="PGSC0003DMT400086651">
    <property type="protein sequence ID" value="PGSC0003DMT400086651"/>
    <property type="gene ID" value="PGSC0003DMG400036222"/>
</dbReference>
<dbReference type="Gramene" id="PGSC0003DMT400086651">
    <property type="protein sequence ID" value="PGSC0003DMT400086651"/>
    <property type="gene ID" value="PGSC0003DMG400036222"/>
</dbReference>
<reference evidence="1" key="2">
    <citation type="submission" date="2015-06" db="UniProtKB">
        <authorList>
            <consortium name="EnsemblPlants"/>
        </authorList>
    </citation>
    <scope>IDENTIFICATION</scope>
    <source>
        <strain evidence="1">DM1-3 516 R44</strain>
    </source>
</reference>
<name>M1DC78_SOLTU</name>
<reference evidence="2" key="1">
    <citation type="journal article" date="2011" name="Nature">
        <title>Genome sequence and analysis of the tuber crop potato.</title>
        <authorList>
            <consortium name="The Potato Genome Sequencing Consortium"/>
        </authorList>
    </citation>
    <scope>NUCLEOTIDE SEQUENCE [LARGE SCALE GENOMIC DNA]</scope>
    <source>
        <strain evidence="2">cv. DM1-3 516 R44</strain>
    </source>
</reference>
<sequence>MNLKKGIAGDRQDHLAICRVAFQLAKSSKCQPWGGTKMAMDMDNWQTAKWISDLDLDLLNSQNPEGKGPKQTGDGIEPLAHRRLRQRCLTNLAYWSLMPKF</sequence>
<organism evidence="1 2">
    <name type="scientific">Solanum tuberosum</name>
    <name type="common">Potato</name>
    <dbReference type="NCBI Taxonomy" id="4113"/>
    <lineage>
        <taxon>Eukaryota</taxon>
        <taxon>Viridiplantae</taxon>
        <taxon>Streptophyta</taxon>
        <taxon>Embryophyta</taxon>
        <taxon>Tracheophyta</taxon>
        <taxon>Spermatophyta</taxon>
        <taxon>Magnoliopsida</taxon>
        <taxon>eudicotyledons</taxon>
        <taxon>Gunneridae</taxon>
        <taxon>Pentapetalae</taxon>
        <taxon>asterids</taxon>
        <taxon>lamiids</taxon>
        <taxon>Solanales</taxon>
        <taxon>Solanaceae</taxon>
        <taxon>Solanoideae</taxon>
        <taxon>Solaneae</taxon>
        <taxon>Solanum</taxon>
    </lineage>
</organism>
<protein>
    <submittedName>
        <fullName evidence="1">Uncharacterized protein</fullName>
    </submittedName>
</protein>
<dbReference type="PaxDb" id="4113-PGSC0003DMT400086651"/>
<proteinExistence type="predicted"/>
<dbReference type="Proteomes" id="UP000011115">
    <property type="component" value="Unassembled WGS sequence"/>
</dbReference>
<accession>M1DC78</accession>
<dbReference type="HOGENOM" id="CLU_156196_0_0_1"/>
<keyword evidence="2" id="KW-1185">Reference proteome</keyword>
<dbReference type="AlphaFoldDB" id="M1DC78"/>